<dbReference type="EMBL" id="LHXP01000007">
    <property type="protein sequence ID" value="KXA93773.1"/>
    <property type="molecule type" value="Genomic_DNA"/>
</dbReference>
<evidence type="ECO:0000313" key="13">
    <source>
        <dbReference type="Proteomes" id="UP000070657"/>
    </source>
</evidence>
<comment type="function">
    <text evidence="10">Part of a complex that catalyzes the reversible reduction of CoM-S-S-CoB to the thiol-coenzymes H-S-CoM (coenzyme M) and H-S-CoB (coenzyme B).</text>
</comment>
<evidence type="ECO:0000256" key="1">
    <source>
        <dbReference type="ARBA" id="ARBA00001974"/>
    </source>
</evidence>
<keyword evidence="4 10" id="KW-0285">Flavoprotein</keyword>
<accession>A0A133UHS9</accession>
<dbReference type="GO" id="GO:0016491">
    <property type="term" value="F:oxidoreductase activity"/>
    <property type="evidence" value="ECO:0007669"/>
    <property type="project" value="UniProtKB-UniRule"/>
</dbReference>
<keyword evidence="5 10" id="KW-0479">Metal-binding</keyword>
<evidence type="ECO:0000313" key="12">
    <source>
        <dbReference type="EMBL" id="KXA93773.1"/>
    </source>
</evidence>
<organism evidence="12 13">
    <name type="scientific">candidate division MSBL1 archaeon SCGC-AAA259E22</name>
    <dbReference type="NCBI Taxonomy" id="1698265"/>
    <lineage>
        <taxon>Archaea</taxon>
        <taxon>Methanobacteriati</taxon>
        <taxon>Methanobacteriota</taxon>
        <taxon>candidate division MSBL1</taxon>
    </lineage>
</organism>
<keyword evidence="13" id="KW-1185">Reference proteome</keyword>
<dbReference type="AlphaFoldDB" id="A0A133UHS9"/>
<evidence type="ECO:0000256" key="10">
    <source>
        <dbReference type="RuleBase" id="RU366072"/>
    </source>
</evidence>
<comment type="pathway">
    <text evidence="10">Cofactor metabolism; coenzyme M-coenzyme B heterodisulfide reduction; coenzyme B and coenzyme M from coenzyme M-coenzyme B heterodisulfide: step 1/1.</text>
</comment>
<dbReference type="InterPro" id="IPR039650">
    <property type="entry name" value="HdrA-like"/>
</dbReference>
<dbReference type="GO" id="GO:0051539">
    <property type="term" value="F:4 iron, 4 sulfur cluster binding"/>
    <property type="evidence" value="ECO:0007669"/>
    <property type="project" value="UniProtKB-UniRule"/>
</dbReference>
<dbReference type="InterPro" id="IPR036188">
    <property type="entry name" value="FAD/NAD-bd_sf"/>
</dbReference>
<comment type="similarity">
    <text evidence="2 10">Belongs to the HdrA family.</text>
</comment>
<evidence type="ECO:0000256" key="5">
    <source>
        <dbReference type="ARBA" id="ARBA00022723"/>
    </source>
</evidence>
<dbReference type="Pfam" id="PF13237">
    <property type="entry name" value="Fer4_10"/>
    <property type="match status" value="1"/>
</dbReference>
<feature type="non-terminal residue" evidence="12">
    <location>
        <position position="1"/>
    </location>
</feature>
<evidence type="ECO:0000256" key="8">
    <source>
        <dbReference type="ARBA" id="ARBA00023004"/>
    </source>
</evidence>
<reference evidence="12 13" key="1">
    <citation type="journal article" date="2016" name="Sci. Rep.">
        <title>Metabolic traits of an uncultured archaeal lineage -MSBL1- from brine pools of the Red Sea.</title>
        <authorList>
            <person name="Mwirichia R."/>
            <person name="Alam I."/>
            <person name="Rashid M."/>
            <person name="Vinu M."/>
            <person name="Ba-Alawi W."/>
            <person name="Anthony Kamau A."/>
            <person name="Kamanda Ngugi D."/>
            <person name="Goker M."/>
            <person name="Klenk H.P."/>
            <person name="Bajic V."/>
            <person name="Stingl U."/>
        </authorList>
    </citation>
    <scope>NUCLEOTIDE SEQUENCE [LARGE SCALE GENOMIC DNA]</scope>
    <source>
        <strain evidence="12">SCGC-AAA259E22</strain>
    </source>
</reference>
<protein>
    <recommendedName>
        <fullName evidence="10">CoB--CoM heterodisulfide reductase iron-sulfur subunit A</fullName>
        <ecNumber evidence="10">1.8.-.-</ecNumber>
    </recommendedName>
</protein>
<dbReference type="Proteomes" id="UP000070657">
    <property type="component" value="Unassembled WGS sequence"/>
</dbReference>
<evidence type="ECO:0000256" key="7">
    <source>
        <dbReference type="ARBA" id="ARBA00023002"/>
    </source>
</evidence>
<keyword evidence="9 10" id="KW-0411">Iron-sulfur</keyword>
<evidence type="ECO:0000259" key="11">
    <source>
        <dbReference type="PROSITE" id="PS51379"/>
    </source>
</evidence>
<gene>
    <name evidence="12" type="ORF">AKJ66_00940</name>
</gene>
<proteinExistence type="inferred from homology"/>
<dbReference type="EC" id="1.8.-.-" evidence="10"/>
<dbReference type="Gene3D" id="3.30.70.20">
    <property type="match status" value="2"/>
</dbReference>
<dbReference type="PATRIC" id="fig|1698265.3.peg.877"/>
<dbReference type="PROSITE" id="PS00198">
    <property type="entry name" value="4FE4S_FER_1"/>
    <property type="match status" value="2"/>
</dbReference>
<dbReference type="SUPFAM" id="SSF51905">
    <property type="entry name" value="FAD/NAD(P)-binding domain"/>
    <property type="match status" value="1"/>
</dbReference>
<dbReference type="SUPFAM" id="SSF54862">
    <property type="entry name" value="4Fe-4S ferredoxins"/>
    <property type="match status" value="1"/>
</dbReference>
<evidence type="ECO:0000256" key="9">
    <source>
        <dbReference type="ARBA" id="ARBA00023014"/>
    </source>
</evidence>
<name>A0A133UHS9_9EURY</name>
<comment type="cofactor">
    <cofactor evidence="1 10">
        <name>FAD</name>
        <dbReference type="ChEBI" id="CHEBI:57692"/>
    </cofactor>
</comment>
<evidence type="ECO:0000256" key="6">
    <source>
        <dbReference type="ARBA" id="ARBA00022827"/>
    </source>
</evidence>
<keyword evidence="3 10" id="KW-0004">4Fe-4S</keyword>
<dbReference type="PANTHER" id="PTHR43498:SF1">
    <property type="entry name" value="COB--COM HETERODISULFIDE REDUCTASE IRON-SULFUR SUBUNIT A"/>
    <property type="match status" value="1"/>
</dbReference>
<evidence type="ECO:0000256" key="4">
    <source>
        <dbReference type="ARBA" id="ARBA00022630"/>
    </source>
</evidence>
<evidence type="ECO:0000256" key="3">
    <source>
        <dbReference type="ARBA" id="ARBA00022485"/>
    </source>
</evidence>
<dbReference type="PANTHER" id="PTHR43498">
    <property type="entry name" value="FERREDOXIN:COB-COM HETERODISULFIDE REDUCTASE SUBUNIT A"/>
    <property type="match status" value="1"/>
</dbReference>
<feature type="domain" description="4Fe-4S ferredoxin-type" evidence="11">
    <location>
        <begin position="184"/>
        <end position="213"/>
    </location>
</feature>
<sequence length="232" mass="24567">DADIHEFYIDLRAPGKGFEEFYDRVLDEGVKFIKGKPGSVEKEDGRLLVNCADSLSGRQLAVPADMVVLSPAMEPSAGSEEIVDLLKLGKSEDGFLMEKHPKLAPVNTASKGIFLAGACQAPKDIPDSVAQGGAAAEKAAAMIDAGTLELEPYSSVIDEEICAGCKTCIWVCPFDAAEFDEEEGVARIEETLCRGCGICVAACPSGAAQQYGYRDKQIGAEVVANAESVEEV</sequence>
<comment type="subunit">
    <text evidence="10">The ferredoxin:CoB-CoM heterodisulfide reductase is composed of three subunits; HdrA, HdrB and HdrC.</text>
</comment>
<keyword evidence="8 10" id="KW-0408">Iron</keyword>
<dbReference type="InterPro" id="IPR017896">
    <property type="entry name" value="4Fe4S_Fe-S-bd"/>
</dbReference>
<keyword evidence="6 10" id="KW-0274">FAD</keyword>
<dbReference type="InterPro" id="IPR017900">
    <property type="entry name" value="4Fe4S_Fe_S_CS"/>
</dbReference>
<dbReference type="GO" id="GO:0046872">
    <property type="term" value="F:metal ion binding"/>
    <property type="evidence" value="ECO:0007669"/>
    <property type="project" value="UniProtKB-KW"/>
</dbReference>
<comment type="cofactor">
    <cofactor evidence="10">
        <name>[4Fe-4S] cluster</name>
        <dbReference type="ChEBI" id="CHEBI:49883"/>
    </cofactor>
</comment>
<feature type="domain" description="4Fe-4S ferredoxin-type" evidence="11">
    <location>
        <begin position="153"/>
        <end position="182"/>
    </location>
</feature>
<keyword evidence="7 10" id="KW-0560">Oxidoreductase</keyword>
<comment type="caution">
    <text evidence="12">The sequence shown here is derived from an EMBL/GenBank/DDBJ whole genome shotgun (WGS) entry which is preliminary data.</text>
</comment>
<dbReference type="PROSITE" id="PS51379">
    <property type="entry name" value="4FE4S_FER_2"/>
    <property type="match status" value="2"/>
</dbReference>
<evidence type="ECO:0000256" key="2">
    <source>
        <dbReference type="ARBA" id="ARBA00006561"/>
    </source>
</evidence>